<evidence type="ECO:0000313" key="2">
    <source>
        <dbReference type="Proteomes" id="UP000319143"/>
    </source>
</evidence>
<comment type="caution">
    <text evidence="1">The sequence shown here is derived from an EMBL/GenBank/DDBJ whole genome shotgun (WGS) entry which is preliminary data.</text>
</comment>
<sequence length="82" mass="8877">MPRTVTIQARTFRKRMLVVGRADKQAHLSTQPANTPATSPLCGLVAGISFKPLANVPPAFFGTRKSSANNWPTSLGVFPNQR</sequence>
<dbReference type="EMBL" id="SJPV01000013">
    <property type="protein sequence ID" value="TWU32292.1"/>
    <property type="molecule type" value="Genomic_DNA"/>
</dbReference>
<protein>
    <submittedName>
        <fullName evidence="1">Uncharacterized protein</fullName>
    </submittedName>
</protein>
<gene>
    <name evidence="1" type="ORF">Poly41_57780</name>
</gene>
<proteinExistence type="predicted"/>
<keyword evidence="2" id="KW-1185">Reference proteome</keyword>
<organism evidence="1 2">
    <name type="scientific">Novipirellula artificiosorum</name>
    <dbReference type="NCBI Taxonomy" id="2528016"/>
    <lineage>
        <taxon>Bacteria</taxon>
        <taxon>Pseudomonadati</taxon>
        <taxon>Planctomycetota</taxon>
        <taxon>Planctomycetia</taxon>
        <taxon>Pirellulales</taxon>
        <taxon>Pirellulaceae</taxon>
        <taxon>Novipirellula</taxon>
    </lineage>
</organism>
<evidence type="ECO:0000313" key="1">
    <source>
        <dbReference type="EMBL" id="TWU32292.1"/>
    </source>
</evidence>
<name>A0A5C6D5Q8_9BACT</name>
<dbReference type="Proteomes" id="UP000319143">
    <property type="component" value="Unassembled WGS sequence"/>
</dbReference>
<reference evidence="1 2" key="1">
    <citation type="submission" date="2019-02" db="EMBL/GenBank/DDBJ databases">
        <title>Deep-cultivation of Planctomycetes and their phenomic and genomic characterization uncovers novel biology.</title>
        <authorList>
            <person name="Wiegand S."/>
            <person name="Jogler M."/>
            <person name="Boedeker C."/>
            <person name="Pinto D."/>
            <person name="Vollmers J."/>
            <person name="Rivas-Marin E."/>
            <person name="Kohn T."/>
            <person name="Peeters S.H."/>
            <person name="Heuer A."/>
            <person name="Rast P."/>
            <person name="Oberbeckmann S."/>
            <person name="Bunk B."/>
            <person name="Jeske O."/>
            <person name="Meyerdierks A."/>
            <person name="Storesund J.E."/>
            <person name="Kallscheuer N."/>
            <person name="Luecker S."/>
            <person name="Lage O.M."/>
            <person name="Pohl T."/>
            <person name="Merkel B.J."/>
            <person name="Hornburger P."/>
            <person name="Mueller R.-W."/>
            <person name="Bruemmer F."/>
            <person name="Labrenz M."/>
            <person name="Spormann A.M."/>
            <person name="Op Den Camp H."/>
            <person name="Overmann J."/>
            <person name="Amann R."/>
            <person name="Jetten M.S.M."/>
            <person name="Mascher T."/>
            <person name="Medema M.H."/>
            <person name="Devos D.P."/>
            <person name="Kaster A.-K."/>
            <person name="Ovreas L."/>
            <person name="Rohde M."/>
            <person name="Galperin M.Y."/>
            <person name="Jogler C."/>
        </authorList>
    </citation>
    <scope>NUCLEOTIDE SEQUENCE [LARGE SCALE GENOMIC DNA]</scope>
    <source>
        <strain evidence="1 2">Poly41</strain>
    </source>
</reference>
<accession>A0A5C6D5Q8</accession>
<dbReference type="AlphaFoldDB" id="A0A5C6D5Q8"/>